<reference evidence="3 4" key="1">
    <citation type="submission" date="2017-06" db="EMBL/GenBank/DDBJ databases">
        <title>Comparative genomic analysis of Ambrosia Fusariam Clade fungi.</title>
        <authorList>
            <person name="Stajich J.E."/>
            <person name="Carrillo J."/>
            <person name="Kijimoto T."/>
            <person name="Eskalen A."/>
            <person name="O'Donnell K."/>
            <person name="Kasson M."/>
        </authorList>
    </citation>
    <scope>NUCLEOTIDE SEQUENCE [LARGE SCALE GENOMIC DNA]</scope>
    <source>
        <strain evidence="3">UCR3666</strain>
    </source>
</reference>
<proteinExistence type="predicted"/>
<feature type="domain" description="Heterokaryon incompatibility" evidence="2">
    <location>
        <begin position="81"/>
        <end position="216"/>
    </location>
</feature>
<dbReference type="AlphaFoldDB" id="A0A3M2SJE7"/>
<gene>
    <name evidence="3" type="ORF">CDV36_002708</name>
</gene>
<dbReference type="InterPro" id="IPR010730">
    <property type="entry name" value="HET"/>
</dbReference>
<dbReference type="OrthoDB" id="2157530at2759"/>
<keyword evidence="4" id="KW-1185">Reference proteome</keyword>
<feature type="region of interest" description="Disordered" evidence="1">
    <location>
        <begin position="11"/>
        <end position="39"/>
    </location>
</feature>
<name>A0A3M2SJE7_9HYPO</name>
<comment type="caution">
    <text evidence="3">The sequence shown here is derived from an EMBL/GenBank/DDBJ whole genome shotgun (WGS) entry which is preliminary data.</text>
</comment>
<accession>A0A3M2SJE7</accession>
<organism evidence="3 4">
    <name type="scientific">Fusarium kuroshium</name>
    <dbReference type="NCBI Taxonomy" id="2010991"/>
    <lineage>
        <taxon>Eukaryota</taxon>
        <taxon>Fungi</taxon>
        <taxon>Dikarya</taxon>
        <taxon>Ascomycota</taxon>
        <taxon>Pezizomycotina</taxon>
        <taxon>Sordariomycetes</taxon>
        <taxon>Hypocreomycetidae</taxon>
        <taxon>Hypocreales</taxon>
        <taxon>Nectriaceae</taxon>
        <taxon>Fusarium</taxon>
        <taxon>Fusarium solani species complex</taxon>
    </lineage>
</organism>
<evidence type="ECO:0000259" key="2">
    <source>
        <dbReference type="Pfam" id="PF06985"/>
    </source>
</evidence>
<dbReference type="STRING" id="2010991.A0A3M2SJE7"/>
<evidence type="ECO:0000313" key="4">
    <source>
        <dbReference type="Proteomes" id="UP000277212"/>
    </source>
</evidence>
<feature type="compositionally biased region" description="Acidic residues" evidence="1">
    <location>
        <begin position="25"/>
        <end position="35"/>
    </location>
</feature>
<sequence>MNLFWPDPALYSSQSQATAKVGSEELNESDTEEGQDVPSPIYSRRLKDDEFRLLCLWAANDDTQPIHASLEAYRTDDCPEYEAVSYCWGGENGDATLCKPVFLGDYWDVLLQTSNCWSMLRYLRPRVGGRVIWVDAICIQQKDHQERESQVTMMGNIYERCLRAIVYLGEDVVRPQSHDNRAYPARRDLDRVSAAAVDLHQMLKMRYFQRVWVIQELIQAPMVVIPVRGVELIVGRRMANPKEVAWHESDAPWMRHICTGQSDPALTMMLEQTSNSQSTDPRDKVFGLLGFLPESKKLRPNYLLSSLHIYIGTIADMLLNEGHSLLLTEAAGHQAPPTVPSWLPDGNLSNLGVLLQKLASTASMSTSWEKTSFWKEVLELNPDWDIILEPMFVRLEEEFGAMKTLLPALEKPSIHPSTLALSLPLIFLFQFSSRPVRLQLNGILIGAFEITVSNCTIYIGTSDSSLDTVIEPGLTSVFLFDDARNIPLLLFVRRSSPLAHYRLLKCCPCSSIFLSRQSQGPADITTAFKLMSKSVYNVVSSAEGLRDEIRIILGGMRPRTHPLDPDIAIGHILGLFHRLYISSIGPFLDLYFNFLQHCSPDCSVEIKESGKETWVWVTMDPTDWLTAHHSLNSQWYKSVFDVISARRPLGDDDLPWFWARVPGSSGPIHEELETLEINYSPTTHQLSSWTTSDGRRRRTANAWDSSQTVTMVASEEALRKWLKLSHCFRLFTQLKICSRLVGEDEMTLATTAPKPEYRSIWYYDWPDCFFDGEHIPGKQENITIF</sequence>
<dbReference type="EMBL" id="NKUJ01000029">
    <property type="protein sequence ID" value="RMJ17689.1"/>
    <property type="molecule type" value="Genomic_DNA"/>
</dbReference>
<evidence type="ECO:0000256" key="1">
    <source>
        <dbReference type="SAM" id="MobiDB-lite"/>
    </source>
</evidence>
<evidence type="ECO:0000313" key="3">
    <source>
        <dbReference type="EMBL" id="RMJ17689.1"/>
    </source>
</evidence>
<dbReference type="PANTHER" id="PTHR24148">
    <property type="entry name" value="ANKYRIN REPEAT DOMAIN-CONTAINING PROTEIN 39 HOMOLOG-RELATED"/>
    <property type="match status" value="1"/>
</dbReference>
<dbReference type="Proteomes" id="UP000277212">
    <property type="component" value="Unassembled WGS sequence"/>
</dbReference>
<dbReference type="Pfam" id="PF06985">
    <property type="entry name" value="HET"/>
    <property type="match status" value="1"/>
</dbReference>
<dbReference type="InterPro" id="IPR052895">
    <property type="entry name" value="HetReg/Transcr_Mod"/>
</dbReference>
<protein>
    <recommendedName>
        <fullName evidence="2">Heterokaryon incompatibility domain-containing protein</fullName>
    </recommendedName>
</protein>
<dbReference type="PANTHER" id="PTHR24148:SF81">
    <property type="entry name" value="HETEROKARYON INCOMPATIBILITY DOMAIN-CONTAINING PROTEIN"/>
    <property type="match status" value="1"/>
</dbReference>